<protein>
    <submittedName>
        <fullName evidence="7">Tandem-95 repeat protein</fullName>
    </submittedName>
</protein>
<dbReference type="Gene3D" id="2.60.40.2810">
    <property type="match status" value="4"/>
</dbReference>
<dbReference type="PRINTS" id="PR00313">
    <property type="entry name" value="CABNDNGRPT"/>
</dbReference>
<keyword evidence="3" id="KW-1133">Transmembrane helix</keyword>
<feature type="region of interest" description="Disordered" evidence="5">
    <location>
        <begin position="163"/>
        <end position="231"/>
    </location>
</feature>
<dbReference type="PROSITE" id="PS00330">
    <property type="entry name" value="HEMOLYSIN_CALCIUM"/>
    <property type="match status" value="1"/>
</dbReference>
<dbReference type="Gene3D" id="2.60.60.40">
    <property type="match status" value="1"/>
</dbReference>
<feature type="domain" description="Cadherin" evidence="6">
    <location>
        <begin position="1194"/>
        <end position="1299"/>
    </location>
</feature>
<name>A0A501PJB1_9PROT</name>
<dbReference type="InterPro" id="IPR002126">
    <property type="entry name" value="Cadherin-like_dom"/>
</dbReference>
<dbReference type="InterPro" id="IPR001343">
    <property type="entry name" value="Hemolysn_Ca-bd"/>
</dbReference>
<feature type="region of interest" description="Disordered" evidence="5">
    <location>
        <begin position="415"/>
        <end position="451"/>
    </location>
</feature>
<comment type="subcellular location">
    <subcellularLocation>
        <location evidence="1">Membrane</location>
        <topology evidence="1">Single-pass membrane protein</topology>
    </subcellularLocation>
</comment>
<dbReference type="InterPro" id="IPR025193">
    <property type="entry name" value="DUF4114"/>
</dbReference>
<dbReference type="Pfam" id="PF17963">
    <property type="entry name" value="Big_9"/>
    <property type="match status" value="3"/>
</dbReference>
<dbReference type="InterPro" id="IPR041690">
    <property type="entry name" value="Cadherin_5"/>
</dbReference>
<feature type="compositionally biased region" description="Polar residues" evidence="5">
    <location>
        <begin position="1"/>
        <end position="12"/>
    </location>
</feature>
<evidence type="ECO:0000313" key="7">
    <source>
        <dbReference type="EMBL" id="TPD59786.1"/>
    </source>
</evidence>
<dbReference type="InterPro" id="IPR031768">
    <property type="entry name" value="CBM60_xylan-bd"/>
</dbReference>
<reference evidence="8" key="1">
    <citation type="submission" date="2019-06" db="EMBL/GenBank/DDBJ databases">
        <title>The complete genome of Emcibacter congregatus ZYLT.</title>
        <authorList>
            <person name="Zhao Z."/>
        </authorList>
    </citation>
    <scope>NUCLEOTIDE SEQUENCE [LARGE SCALE GENOMIC DNA]</scope>
    <source>
        <strain evidence="8">MCCC 1A06723</strain>
    </source>
</reference>
<evidence type="ECO:0000313" key="8">
    <source>
        <dbReference type="Proteomes" id="UP000319148"/>
    </source>
</evidence>
<feature type="compositionally biased region" description="Polar residues" evidence="5">
    <location>
        <begin position="340"/>
        <end position="355"/>
    </location>
</feature>
<dbReference type="InterPro" id="IPR010221">
    <property type="entry name" value="VCBS_dom"/>
</dbReference>
<dbReference type="CDD" id="cd11304">
    <property type="entry name" value="Cadherin_repeat"/>
    <property type="match status" value="1"/>
</dbReference>
<comment type="caution">
    <text evidence="7">The sequence shown here is derived from an EMBL/GenBank/DDBJ whole genome shotgun (WGS) entry which is preliminary data.</text>
</comment>
<keyword evidence="2" id="KW-0812">Transmembrane</keyword>
<keyword evidence="8" id="KW-1185">Reference proteome</keyword>
<dbReference type="InterPro" id="IPR050174">
    <property type="entry name" value="Protocadherin/Cadherin-CA"/>
</dbReference>
<feature type="compositionally biased region" description="Low complexity" evidence="5">
    <location>
        <begin position="198"/>
        <end position="208"/>
    </location>
</feature>
<dbReference type="InterPro" id="IPR011049">
    <property type="entry name" value="Serralysin-like_metalloprot_C"/>
</dbReference>
<dbReference type="InterPro" id="IPR015919">
    <property type="entry name" value="Cadherin-like_sf"/>
</dbReference>
<dbReference type="NCBIfam" id="NF012211">
    <property type="entry name" value="tand_rpt_95"/>
    <property type="match status" value="8"/>
</dbReference>
<feature type="domain" description="Cadherin" evidence="6">
    <location>
        <begin position="564"/>
        <end position="654"/>
    </location>
</feature>
<dbReference type="Gene3D" id="2.60.40.60">
    <property type="entry name" value="Cadherins"/>
    <property type="match status" value="1"/>
</dbReference>
<feature type="compositionally biased region" description="Low complexity" evidence="5">
    <location>
        <begin position="77"/>
        <end position="87"/>
    </location>
</feature>
<dbReference type="PANTHER" id="PTHR24028">
    <property type="entry name" value="CADHERIN-87A"/>
    <property type="match status" value="1"/>
</dbReference>
<keyword evidence="3" id="KW-0472">Membrane</keyword>
<dbReference type="SUPFAM" id="SSF49313">
    <property type="entry name" value="Cadherin-like"/>
    <property type="match status" value="1"/>
</dbReference>
<feature type="compositionally biased region" description="Acidic residues" evidence="5">
    <location>
        <begin position="183"/>
        <end position="197"/>
    </location>
</feature>
<proteinExistence type="predicted"/>
<evidence type="ECO:0000256" key="3">
    <source>
        <dbReference type="ARBA" id="ARBA00022989"/>
    </source>
</evidence>
<gene>
    <name evidence="7" type="ORF">FIV46_09860</name>
</gene>
<feature type="region of interest" description="Disordered" evidence="5">
    <location>
        <begin position="336"/>
        <end position="355"/>
    </location>
</feature>
<dbReference type="Proteomes" id="UP000319148">
    <property type="component" value="Unassembled WGS sequence"/>
</dbReference>
<feature type="compositionally biased region" description="Polar residues" evidence="5">
    <location>
        <begin position="1631"/>
        <end position="1640"/>
    </location>
</feature>
<organism evidence="7 8">
    <name type="scientific">Emcibacter nanhaiensis</name>
    <dbReference type="NCBI Taxonomy" id="1505037"/>
    <lineage>
        <taxon>Bacteria</taxon>
        <taxon>Pseudomonadati</taxon>
        <taxon>Pseudomonadota</taxon>
        <taxon>Alphaproteobacteria</taxon>
        <taxon>Emcibacterales</taxon>
        <taxon>Emcibacteraceae</taxon>
        <taxon>Emcibacter</taxon>
    </lineage>
</organism>
<dbReference type="NCBIfam" id="TIGR01965">
    <property type="entry name" value="VCBS_repeat"/>
    <property type="match status" value="1"/>
</dbReference>
<dbReference type="InterPro" id="IPR018511">
    <property type="entry name" value="Hemolysin-typ_Ca-bd_CS"/>
</dbReference>
<dbReference type="SUPFAM" id="SSF51120">
    <property type="entry name" value="beta-Roll"/>
    <property type="match status" value="1"/>
</dbReference>
<evidence type="ECO:0000259" key="6">
    <source>
        <dbReference type="PROSITE" id="PS50268"/>
    </source>
</evidence>
<dbReference type="Pfam" id="PF17892">
    <property type="entry name" value="Cadherin_5"/>
    <property type="match status" value="5"/>
</dbReference>
<dbReference type="GO" id="GO:0005509">
    <property type="term" value="F:calcium ion binding"/>
    <property type="evidence" value="ECO:0007669"/>
    <property type="project" value="InterPro"/>
</dbReference>
<accession>A0A501PJB1</accession>
<dbReference type="Pfam" id="PF00028">
    <property type="entry name" value="Cadherin"/>
    <property type="match status" value="1"/>
</dbReference>
<sequence>MSTGESGNNSSKAFDIELDPVLQGADQVKKTERPRVSMGEDSDEGTQDTHTRSNIHLGGDQTEGSGFPEQHGITDDQAAAQEEGQGAPSPLHSFLSRVSSLVSRGEPAQETQVDMDDDSARKEPTFSSGTTAAPLDLEGMENAPTIETPLNKLSNELYEEILGATPEFENRPAVPEEQVFASDENEGAEGDASDEAPQEAAPENNASADSGTTGADNELPVAEDDSFDSDEDATVSLDVLANDTAPGGGQLVISGVELAEGAGAVTHDGQKVIFNPGSSYDYLGDGESETVTIAYTVRDRNGQSDTATATLTITGNNDAPVDIALSDNSLFENDEGATVGTLSTSDPDASDSHSYTVSDDRFEVVDGSLKLKDGVSLDHEAEDSVTVTVTSRDSGGAEVSRDFVLSVADLEETPVDDGETVNAGEDILAGDETTGEDGTADGGGAEEPGVAANHAPEAGAVDLGATDEDTSLTFSADDLLANASDLDGDVLAVIDVTVDPVYGTLADNGDDTWTFTPAENFNGADVPFNFEVTDGTDFVSSTASLDVIAVNDGPVAAESEAVTGENVILHDQLHATDVDGDEVTYSLVSGPESGSVTVNADGSYSFDPGTDFDDLAEGEERAVSFEFEVSDGNGSSDVAGMDITVTGANDGPVAEAVDLGAIDEDTSMTFSAEDLLANASDVDGDILAVTEVNVDEQYGSLTDNGDGTWTFTPAENFNGTDVPFNFEVTDGTDFVSTTASLDVIAVNDGPQVDALASPELSTTEDTAIVIQPADLLANASDADGDVLSVTNLRIGNQDTDIPVTLKISGDHYDPNNVEDVGVGSPEFEIYVNGELVEVNGETRFDVTAERGDWEYFSFDLPAGTEVDSIDVRFVNDAWEGTGDRDGDGVAGEDRNLIVDKINVGGTQDGNGGFVGGVTLEAEDASYARSSDVIDGRETMAWSGSLQFDMSDVPVADYSALAPNADGSWTFQPGADFNGELSMTYDVVDGNGGVTEATATLTVTADNDAPVITVSIDGNAPVSVDTNTVVLNVDGRSGQLGDNVTIEGFSTDGSAARLQTSGDGIGIQGERIDTQIDYDPATGNSEQLVLTFDNPVTDVGLVTDRQIENEFPGGEQGKWTAYDADGNEIASGSLTPETGTRLSGSSFSYDLETGDVPVAKIVVEATDATGQSSGDNSEFTVKSVSYTEAPDVLSDGAQLVTSVAEGAPDGTEAATISATDIDGDALTYAITAGNDDGAFAIDPQSGEVTVADGSLLDHDTQASRSLTIEVSDGNGGSDTAELVVNIDDVNESPVAAADSFAGTEDQAIAGNVLTNDTDVDGDALSVVAETIETANGGAVEIATDGSFTYTPAEDFHGEDSFSYTLSDGSLTDSGTVTLTVAPDNDGPVVGSVDLGATNEDTSITFSADQLLANASDVDGDSLSVSSVSVDPAFGTVSDNGDGTWTFEPKADFSGDEVPVSFDVTDGTETVSSTASIDVTAVADVPEMQMSSTLVLDPDHGNYDIPADGVISIDVSYFGVDAGYNNSHGFYVADADGNPIGGAIIQDNVKDGDDKTVTIDTSDYEGGVTLGFFIIPDGDRQNSALADGDQVTFDNIDGVWTPMVDGQPLSGRSAPAYFSDQSLNPDGYDHFSDSASAGNQNWEDLYGGGDGDYTDVNTQVDVSITPDQPQSVTADVGSASALPRISIGAGDFDGSESLAVSISAIPEGAVLSDGANSFTATAENGSVDISGWDLDNLTVQPATGSDDFALQVTTTSTDGVGGDSASTTQAINVEIADQMLEGTAGAQDIQGAGGDDTLQYNADSTWSGYAAHNVETGENVSLSGYNRSSDVFDGGSGHDVLQGTDGDDALFLDDGISDFATGEQARIQNIEEIHMGGGDDILDMTSSKYTYDEGVSVDGGEGNDTLWTSTGDDTLTGGAGNDTMFGGDGNDMFIFGPNDGSDTASGGAGWTDTIELSGFGGSAAEQGWTLTLDNGDSIQSVDNASGEMLLSDDSAGTIVFDDGGEVAFDGIEKIVW</sequence>
<dbReference type="RefSeq" id="WP_139940758.1">
    <property type="nucleotide sequence ID" value="NZ_JBHSYP010000006.1"/>
</dbReference>
<dbReference type="EMBL" id="VFIY01000010">
    <property type="protein sequence ID" value="TPD59786.1"/>
    <property type="molecule type" value="Genomic_DNA"/>
</dbReference>
<dbReference type="Pfam" id="PF16841">
    <property type="entry name" value="CBM60"/>
    <property type="match status" value="1"/>
</dbReference>
<dbReference type="OrthoDB" id="5593939at2"/>
<dbReference type="Pfam" id="PF13448">
    <property type="entry name" value="DUF4114"/>
    <property type="match status" value="1"/>
</dbReference>
<feature type="compositionally biased region" description="Acidic residues" evidence="5">
    <location>
        <begin position="221"/>
        <end position="231"/>
    </location>
</feature>
<feature type="region of interest" description="Disordered" evidence="5">
    <location>
        <begin position="1629"/>
        <end position="1650"/>
    </location>
</feature>
<dbReference type="PANTHER" id="PTHR24028:SF328">
    <property type="entry name" value="CADHERIN-3"/>
    <property type="match status" value="1"/>
</dbReference>
<dbReference type="PROSITE" id="PS50268">
    <property type="entry name" value="CADHERIN_2"/>
    <property type="match status" value="2"/>
</dbReference>
<dbReference type="Pfam" id="PF00353">
    <property type="entry name" value="HemolysinCabind"/>
    <property type="match status" value="2"/>
</dbReference>
<dbReference type="GO" id="GO:0005886">
    <property type="term" value="C:plasma membrane"/>
    <property type="evidence" value="ECO:0007669"/>
    <property type="project" value="TreeGrafter"/>
</dbReference>
<evidence type="ECO:0000256" key="5">
    <source>
        <dbReference type="SAM" id="MobiDB-lite"/>
    </source>
</evidence>
<dbReference type="SMART" id="SM00112">
    <property type="entry name" value="CA"/>
    <property type="match status" value="3"/>
</dbReference>
<evidence type="ECO:0000256" key="1">
    <source>
        <dbReference type="ARBA" id="ARBA00004167"/>
    </source>
</evidence>
<evidence type="ECO:0000256" key="4">
    <source>
        <dbReference type="ARBA" id="ARBA00023180"/>
    </source>
</evidence>
<feature type="compositionally biased region" description="Low complexity" evidence="5">
    <location>
        <begin position="95"/>
        <end position="104"/>
    </location>
</feature>
<feature type="region of interest" description="Disordered" evidence="5">
    <location>
        <begin position="1"/>
        <end position="150"/>
    </location>
</feature>
<keyword evidence="4" id="KW-0325">Glycoprotein</keyword>
<dbReference type="GO" id="GO:0007156">
    <property type="term" value="P:homophilic cell adhesion via plasma membrane adhesion molecules"/>
    <property type="evidence" value="ECO:0007669"/>
    <property type="project" value="InterPro"/>
</dbReference>
<evidence type="ECO:0000256" key="2">
    <source>
        <dbReference type="ARBA" id="ARBA00022692"/>
    </source>
</evidence>